<name>A0A5B9QH80_9BACT</name>
<feature type="transmembrane region" description="Helical" evidence="1">
    <location>
        <begin position="141"/>
        <end position="160"/>
    </location>
</feature>
<dbReference type="RefSeq" id="WP_148075259.1">
    <property type="nucleotide sequence ID" value="NZ_CP042913.1"/>
</dbReference>
<feature type="transmembrane region" description="Helical" evidence="1">
    <location>
        <begin position="12"/>
        <end position="34"/>
    </location>
</feature>
<evidence type="ECO:0008006" key="4">
    <source>
        <dbReference type="Google" id="ProtNLM"/>
    </source>
</evidence>
<dbReference type="OrthoDB" id="9811998at2"/>
<accession>A0A5B9QH80</accession>
<keyword evidence="3" id="KW-1185">Reference proteome</keyword>
<dbReference type="KEGG" id="bgok:Pr1d_43120"/>
<dbReference type="Proteomes" id="UP000323917">
    <property type="component" value="Chromosome"/>
</dbReference>
<dbReference type="Pfam" id="PF04238">
    <property type="entry name" value="DUF420"/>
    <property type="match status" value="1"/>
</dbReference>
<dbReference type="PANTHER" id="PTHR37692:SF1">
    <property type="entry name" value="DUF420 DOMAIN-CONTAINING PROTEIN"/>
    <property type="match status" value="1"/>
</dbReference>
<keyword evidence="1" id="KW-0472">Membrane</keyword>
<feature type="transmembrane region" description="Helical" evidence="1">
    <location>
        <begin position="41"/>
        <end position="61"/>
    </location>
</feature>
<keyword evidence="1" id="KW-0812">Transmembrane</keyword>
<dbReference type="PANTHER" id="PTHR37692">
    <property type="entry name" value="HYPOTHETICAL MEMBRANE SPANNING PROTEIN"/>
    <property type="match status" value="1"/>
</dbReference>
<dbReference type="InterPro" id="IPR007352">
    <property type="entry name" value="DUF420"/>
</dbReference>
<proteinExistence type="predicted"/>
<organism evidence="2 3">
    <name type="scientific">Bythopirellula goksoeyrii</name>
    <dbReference type="NCBI Taxonomy" id="1400387"/>
    <lineage>
        <taxon>Bacteria</taxon>
        <taxon>Pseudomonadati</taxon>
        <taxon>Planctomycetota</taxon>
        <taxon>Planctomycetia</taxon>
        <taxon>Pirellulales</taxon>
        <taxon>Lacipirellulaceae</taxon>
        <taxon>Bythopirellula</taxon>
    </lineage>
</organism>
<feature type="transmembrane region" description="Helical" evidence="1">
    <location>
        <begin position="81"/>
        <end position="109"/>
    </location>
</feature>
<reference evidence="2 3" key="1">
    <citation type="submission" date="2019-08" db="EMBL/GenBank/DDBJ databases">
        <title>Deep-cultivation of Planctomycetes and their phenomic and genomic characterization uncovers novel biology.</title>
        <authorList>
            <person name="Wiegand S."/>
            <person name="Jogler M."/>
            <person name="Boedeker C."/>
            <person name="Pinto D."/>
            <person name="Vollmers J."/>
            <person name="Rivas-Marin E."/>
            <person name="Kohn T."/>
            <person name="Peeters S.H."/>
            <person name="Heuer A."/>
            <person name="Rast P."/>
            <person name="Oberbeckmann S."/>
            <person name="Bunk B."/>
            <person name="Jeske O."/>
            <person name="Meyerdierks A."/>
            <person name="Storesund J.E."/>
            <person name="Kallscheuer N."/>
            <person name="Luecker S."/>
            <person name="Lage O.M."/>
            <person name="Pohl T."/>
            <person name="Merkel B.J."/>
            <person name="Hornburger P."/>
            <person name="Mueller R.-W."/>
            <person name="Bruemmer F."/>
            <person name="Labrenz M."/>
            <person name="Spormann A.M."/>
            <person name="Op den Camp H."/>
            <person name="Overmann J."/>
            <person name="Amann R."/>
            <person name="Jetten M.S.M."/>
            <person name="Mascher T."/>
            <person name="Medema M.H."/>
            <person name="Devos D.P."/>
            <person name="Kaster A.-K."/>
            <person name="Ovreas L."/>
            <person name="Rohde M."/>
            <person name="Galperin M.Y."/>
            <person name="Jogler C."/>
        </authorList>
    </citation>
    <scope>NUCLEOTIDE SEQUENCE [LARGE SCALE GENOMIC DNA]</scope>
    <source>
        <strain evidence="2 3">Pr1d</strain>
    </source>
</reference>
<protein>
    <recommendedName>
        <fullName evidence="4">DUF420 domain-containing protein</fullName>
    </recommendedName>
</protein>
<evidence type="ECO:0000256" key="1">
    <source>
        <dbReference type="SAM" id="Phobius"/>
    </source>
</evidence>
<sequence length="165" mass="18419">MNPLFSLAVNPLVHLNAVLNSIATVLLVLGFVLIKRGHRQAHGWVMLSAFLVSCLFLVSYLTYHYSAGSVRFTHPGFVKVVYLVILVTHVVLAMTVPFLAAATIAYALLGTGFKKASELPAEDRSRYLAKHRKIARWTLPIWLYVSITGVVVYVMLYHLWPPADL</sequence>
<evidence type="ECO:0000313" key="3">
    <source>
        <dbReference type="Proteomes" id="UP000323917"/>
    </source>
</evidence>
<keyword evidence="1" id="KW-1133">Transmembrane helix</keyword>
<dbReference type="EMBL" id="CP042913">
    <property type="protein sequence ID" value="QEG36972.1"/>
    <property type="molecule type" value="Genomic_DNA"/>
</dbReference>
<evidence type="ECO:0000313" key="2">
    <source>
        <dbReference type="EMBL" id="QEG36972.1"/>
    </source>
</evidence>
<dbReference type="AlphaFoldDB" id="A0A5B9QH80"/>
<gene>
    <name evidence="2" type="ORF">Pr1d_43120</name>
</gene>